<evidence type="ECO:0000256" key="1">
    <source>
        <dbReference type="SAM" id="Phobius"/>
    </source>
</evidence>
<dbReference type="Proteomes" id="UP000507245">
    <property type="component" value="Unassembled WGS sequence"/>
</dbReference>
<feature type="transmembrane region" description="Helical" evidence="1">
    <location>
        <begin position="15"/>
        <end position="36"/>
    </location>
</feature>
<keyword evidence="1" id="KW-0472">Membrane</keyword>
<gene>
    <name evidence="2" type="ORF">ORAREDHAP_LOCUS39517</name>
</gene>
<dbReference type="AlphaFoldDB" id="A0A6J5XMF4"/>
<proteinExistence type="predicted"/>
<keyword evidence="1" id="KW-0812">Transmembrane</keyword>
<sequence length="57" mass="6812">MEEVQASVTRCSQHLYSGAVRCLFLLFFFSLLWSLFIDPEELTEWDQFRPHVLCGWE</sequence>
<protein>
    <submittedName>
        <fullName evidence="2">Uncharacterized protein</fullName>
    </submittedName>
</protein>
<evidence type="ECO:0000313" key="3">
    <source>
        <dbReference type="Proteomes" id="UP000507245"/>
    </source>
</evidence>
<dbReference type="EMBL" id="CAEKKB010000006">
    <property type="protein sequence ID" value="CAB4314980.1"/>
    <property type="molecule type" value="Genomic_DNA"/>
</dbReference>
<accession>A0A6J5XMF4</accession>
<keyword evidence="3" id="KW-1185">Reference proteome</keyword>
<keyword evidence="1" id="KW-1133">Transmembrane helix</keyword>
<organism evidence="2 3">
    <name type="scientific">Prunus armeniaca</name>
    <name type="common">Apricot</name>
    <name type="synonym">Armeniaca vulgaris</name>
    <dbReference type="NCBI Taxonomy" id="36596"/>
    <lineage>
        <taxon>Eukaryota</taxon>
        <taxon>Viridiplantae</taxon>
        <taxon>Streptophyta</taxon>
        <taxon>Embryophyta</taxon>
        <taxon>Tracheophyta</taxon>
        <taxon>Spermatophyta</taxon>
        <taxon>Magnoliopsida</taxon>
        <taxon>eudicotyledons</taxon>
        <taxon>Gunneridae</taxon>
        <taxon>Pentapetalae</taxon>
        <taxon>rosids</taxon>
        <taxon>fabids</taxon>
        <taxon>Rosales</taxon>
        <taxon>Rosaceae</taxon>
        <taxon>Amygdaloideae</taxon>
        <taxon>Amygdaleae</taxon>
        <taxon>Prunus</taxon>
    </lineage>
</organism>
<reference evidence="3" key="1">
    <citation type="journal article" date="2020" name="Genome Biol.">
        <title>Gamete binning: chromosome-level and haplotype-resolved genome assembly enabled by high-throughput single-cell sequencing of gamete genomes.</title>
        <authorList>
            <person name="Campoy J.A."/>
            <person name="Sun H."/>
            <person name="Goel M."/>
            <person name="Jiao W.-B."/>
            <person name="Folz-Donahue K."/>
            <person name="Wang N."/>
            <person name="Rubio M."/>
            <person name="Liu C."/>
            <person name="Kukat C."/>
            <person name="Ruiz D."/>
            <person name="Huettel B."/>
            <person name="Schneeberger K."/>
        </authorList>
    </citation>
    <scope>NUCLEOTIDE SEQUENCE [LARGE SCALE GENOMIC DNA]</scope>
    <source>
        <strain evidence="3">cv. Rojo Pasion</strain>
    </source>
</reference>
<evidence type="ECO:0000313" key="2">
    <source>
        <dbReference type="EMBL" id="CAB4314980.1"/>
    </source>
</evidence>
<name>A0A6J5XMF4_PRUAR</name>